<dbReference type="InterPro" id="IPR004316">
    <property type="entry name" value="SWEET_rpt"/>
</dbReference>
<evidence type="ECO:0000256" key="10">
    <source>
        <dbReference type="SAM" id="SignalP"/>
    </source>
</evidence>
<keyword evidence="10" id="KW-0732">Signal</keyword>
<organism evidence="11 12">
    <name type="scientific">Canavalia gladiata</name>
    <name type="common">Sword bean</name>
    <name type="synonym">Dolichos gladiatus</name>
    <dbReference type="NCBI Taxonomy" id="3824"/>
    <lineage>
        <taxon>Eukaryota</taxon>
        <taxon>Viridiplantae</taxon>
        <taxon>Streptophyta</taxon>
        <taxon>Embryophyta</taxon>
        <taxon>Tracheophyta</taxon>
        <taxon>Spermatophyta</taxon>
        <taxon>Magnoliopsida</taxon>
        <taxon>eudicotyledons</taxon>
        <taxon>Gunneridae</taxon>
        <taxon>Pentapetalae</taxon>
        <taxon>rosids</taxon>
        <taxon>fabids</taxon>
        <taxon>Fabales</taxon>
        <taxon>Fabaceae</taxon>
        <taxon>Papilionoideae</taxon>
        <taxon>50 kb inversion clade</taxon>
        <taxon>NPAAA clade</taxon>
        <taxon>indigoferoid/millettioid clade</taxon>
        <taxon>Phaseoleae</taxon>
        <taxon>Canavalia</taxon>
    </lineage>
</organism>
<evidence type="ECO:0000256" key="5">
    <source>
        <dbReference type="ARBA" id="ARBA00022692"/>
    </source>
</evidence>
<feature type="transmembrane region" description="Helical" evidence="9">
    <location>
        <begin position="56"/>
        <end position="80"/>
    </location>
</feature>
<protein>
    <recommendedName>
        <fullName evidence="9">Bidirectional sugar transporter SWEET</fullName>
    </recommendedName>
</protein>
<gene>
    <name evidence="11" type="ORF">VNO77_35461</name>
</gene>
<keyword evidence="12" id="KW-1185">Reference proteome</keyword>
<feature type="transmembrane region" description="Helical" evidence="9">
    <location>
        <begin position="238"/>
        <end position="260"/>
    </location>
</feature>
<feature type="transmembrane region" description="Helical" evidence="9">
    <location>
        <begin position="92"/>
        <end position="110"/>
    </location>
</feature>
<evidence type="ECO:0000313" key="11">
    <source>
        <dbReference type="EMBL" id="KAK7316433.1"/>
    </source>
</evidence>
<dbReference type="GO" id="GO:0005886">
    <property type="term" value="C:plasma membrane"/>
    <property type="evidence" value="ECO:0007669"/>
    <property type="project" value="UniProtKB-SubCell"/>
</dbReference>
<dbReference type="Proteomes" id="UP001367508">
    <property type="component" value="Unassembled WGS sequence"/>
</dbReference>
<evidence type="ECO:0000256" key="3">
    <source>
        <dbReference type="ARBA" id="ARBA00022448"/>
    </source>
</evidence>
<keyword evidence="4 9" id="KW-0762">Sugar transport</keyword>
<evidence type="ECO:0000256" key="9">
    <source>
        <dbReference type="RuleBase" id="RU910715"/>
    </source>
</evidence>
<dbReference type="GO" id="GO:0051119">
    <property type="term" value="F:sugar transmembrane transporter activity"/>
    <property type="evidence" value="ECO:0007669"/>
    <property type="project" value="InterPro"/>
</dbReference>
<keyword evidence="6" id="KW-0677">Repeat</keyword>
<dbReference type="GO" id="GO:0051260">
    <property type="term" value="P:protein homooligomerization"/>
    <property type="evidence" value="ECO:0007669"/>
    <property type="project" value="UniProtKB-ARBA"/>
</dbReference>
<dbReference type="FunFam" id="1.20.1280.290:FF:000002">
    <property type="entry name" value="Bidirectional sugar transporter SWEET"/>
    <property type="match status" value="1"/>
</dbReference>
<evidence type="ECO:0000256" key="2">
    <source>
        <dbReference type="ARBA" id="ARBA00007809"/>
    </source>
</evidence>
<dbReference type="Gene3D" id="1.20.1280.290">
    <property type="match status" value="2"/>
</dbReference>
<keyword evidence="7 9" id="KW-1133">Transmembrane helix</keyword>
<evidence type="ECO:0000256" key="6">
    <source>
        <dbReference type="ARBA" id="ARBA00022737"/>
    </source>
</evidence>
<feature type="signal peptide" evidence="10">
    <location>
        <begin position="1"/>
        <end position="25"/>
    </location>
</feature>
<keyword evidence="8 9" id="KW-0472">Membrane</keyword>
<dbReference type="FunFam" id="1.20.1280.290:FF:000001">
    <property type="entry name" value="Bidirectional sugar transporter SWEET"/>
    <property type="match status" value="1"/>
</dbReference>
<name>A0AAN9KHJ8_CANGL</name>
<comment type="caution">
    <text evidence="11">The sequence shown here is derived from an EMBL/GenBank/DDBJ whole genome shotgun (WGS) entry which is preliminary data.</text>
</comment>
<evidence type="ECO:0000256" key="4">
    <source>
        <dbReference type="ARBA" id="ARBA00022597"/>
    </source>
</evidence>
<proteinExistence type="inferred from homology"/>
<comment type="similarity">
    <text evidence="2 9">Belongs to the SWEET sugar transporter family.</text>
</comment>
<keyword evidence="3 9" id="KW-0813">Transport</keyword>
<evidence type="ECO:0000256" key="7">
    <source>
        <dbReference type="ARBA" id="ARBA00022989"/>
    </source>
</evidence>
<reference evidence="11 12" key="1">
    <citation type="submission" date="2024-01" db="EMBL/GenBank/DDBJ databases">
        <title>The genomes of 5 underutilized Papilionoideae crops provide insights into root nodulation and disease resistanc.</title>
        <authorList>
            <person name="Jiang F."/>
        </authorList>
    </citation>
    <scope>NUCLEOTIDE SEQUENCE [LARGE SCALE GENOMIC DNA]</scope>
    <source>
        <strain evidence="11">LVBAO_FW01</strain>
        <tissue evidence="11">Leaves</tissue>
    </source>
</reference>
<dbReference type="PANTHER" id="PTHR10791">
    <property type="entry name" value="RAG1-ACTIVATING PROTEIN 1"/>
    <property type="match status" value="1"/>
</dbReference>
<keyword evidence="5 9" id="KW-0812">Transmembrane</keyword>
<accession>A0AAN9KHJ8</accession>
<feature type="transmembrane region" description="Helical" evidence="9">
    <location>
        <begin position="210"/>
        <end position="232"/>
    </location>
</feature>
<dbReference type="InterPro" id="IPR047664">
    <property type="entry name" value="SWEET"/>
</dbReference>
<dbReference type="GO" id="GO:0012505">
    <property type="term" value="C:endomembrane system"/>
    <property type="evidence" value="ECO:0007669"/>
    <property type="project" value="UniProtKB-SubCell"/>
</dbReference>
<comment type="function">
    <text evidence="9">Mediates both low-affinity uptake and efflux of sugar across the membrane.</text>
</comment>
<dbReference type="EMBL" id="JAYMYQ010000008">
    <property type="protein sequence ID" value="KAK7316433.1"/>
    <property type="molecule type" value="Genomic_DNA"/>
</dbReference>
<dbReference type="Pfam" id="PF03083">
    <property type="entry name" value="MtN3_slv"/>
    <property type="match status" value="2"/>
</dbReference>
<dbReference type="PANTHER" id="PTHR10791:SF236">
    <property type="entry name" value="BIDIRECTIONAL SUGAR TRANSPORTER SWEET8"/>
    <property type="match status" value="1"/>
</dbReference>
<feature type="chain" id="PRO_5043023730" description="Bidirectional sugar transporter SWEET" evidence="10">
    <location>
        <begin position="26"/>
        <end position="291"/>
    </location>
</feature>
<evidence type="ECO:0000256" key="1">
    <source>
        <dbReference type="ARBA" id="ARBA00004127"/>
    </source>
</evidence>
<evidence type="ECO:0000313" key="12">
    <source>
        <dbReference type="Proteomes" id="UP001367508"/>
    </source>
</evidence>
<feature type="transmembrane region" description="Helical" evidence="9">
    <location>
        <begin position="148"/>
        <end position="170"/>
    </location>
</feature>
<sequence>MVYNCLWSLLQSLCILFLSLSLSLSRSLFHSVNSCYIVSAEKRASKMVSAAIARNVIGIIGNVISFGMFLSPAPTFYAIIKKKGVEEFKPDPYIATVLNCAFWVFYGLPFVHPNSILVLTINSVGLGFEFVYLTIFYVFASTKGRKKVLLFLLIEAIFFAAVALVTLLALKGTRKRSIVVGVLCDIFNVMMYTAPLTIMAKVIRTKSVKYMPFWLSFANFLNGVCWTTYALIHPFDLYVLISNGIGAIAGLAQLVLYACYCSRKSETDEDVDHDLKPSGVQMSNLEGNAAV</sequence>
<evidence type="ECO:0000256" key="8">
    <source>
        <dbReference type="ARBA" id="ARBA00023136"/>
    </source>
</evidence>
<dbReference type="AlphaFoldDB" id="A0AAN9KHJ8"/>
<feature type="transmembrane region" description="Helical" evidence="9">
    <location>
        <begin position="116"/>
        <end position="139"/>
    </location>
</feature>
<feature type="transmembrane region" description="Helical" evidence="9">
    <location>
        <begin position="176"/>
        <end position="198"/>
    </location>
</feature>
<comment type="subcellular location">
    <subcellularLocation>
        <location evidence="9">Cell membrane</location>
        <topology evidence="9">Multi-pass membrane protein</topology>
    </subcellularLocation>
    <subcellularLocation>
        <location evidence="1">Endomembrane system</location>
        <topology evidence="1">Multi-pass membrane protein</topology>
    </subcellularLocation>
</comment>